<protein>
    <submittedName>
        <fullName evidence="2">Uncharacterized protein</fullName>
    </submittedName>
</protein>
<organism evidence="2">
    <name type="scientific">uncultured Nocardioidaceae bacterium</name>
    <dbReference type="NCBI Taxonomy" id="253824"/>
    <lineage>
        <taxon>Bacteria</taxon>
        <taxon>Bacillati</taxon>
        <taxon>Actinomycetota</taxon>
        <taxon>Actinomycetes</taxon>
        <taxon>Propionibacteriales</taxon>
        <taxon>Nocardioidaceae</taxon>
        <taxon>environmental samples</taxon>
    </lineage>
</organism>
<reference evidence="2" key="1">
    <citation type="submission" date="2020-02" db="EMBL/GenBank/DDBJ databases">
        <authorList>
            <person name="Meier V. D."/>
        </authorList>
    </citation>
    <scope>NUCLEOTIDE SEQUENCE</scope>
    <source>
        <strain evidence="2">AVDCRST_MAG47</strain>
    </source>
</reference>
<sequence>GFPVHRRAPPHDRCTCRAGLPPDRRLPPVDPVVPVGGRGPGPAPLLHRGRVRRGRGLRVVRQPEGRGGADGDPAGRAELPDRGGPHVREAVQVQEHRHVRPPAGRGAHRGHLADDRPAAARHAAHPEVLRHGQAHRQGLRQRSGPDGADRARATRL</sequence>
<name>A0A6J4N134_9ACTN</name>
<dbReference type="AlphaFoldDB" id="A0A6J4N134"/>
<feature type="compositionally biased region" description="Basic and acidic residues" evidence="1">
    <location>
        <begin position="147"/>
        <end position="156"/>
    </location>
</feature>
<feature type="compositionally biased region" description="Basic residues" evidence="1">
    <location>
        <begin position="47"/>
        <end position="58"/>
    </location>
</feature>
<dbReference type="EMBL" id="CADCUK010000105">
    <property type="protein sequence ID" value="CAA9373434.1"/>
    <property type="molecule type" value="Genomic_DNA"/>
</dbReference>
<evidence type="ECO:0000256" key="1">
    <source>
        <dbReference type="SAM" id="MobiDB-lite"/>
    </source>
</evidence>
<feature type="compositionally biased region" description="Basic and acidic residues" evidence="1">
    <location>
        <begin position="61"/>
        <end position="89"/>
    </location>
</feature>
<feature type="non-terminal residue" evidence="2">
    <location>
        <position position="1"/>
    </location>
</feature>
<evidence type="ECO:0000313" key="2">
    <source>
        <dbReference type="EMBL" id="CAA9373434.1"/>
    </source>
</evidence>
<gene>
    <name evidence="2" type="ORF">AVDCRST_MAG47-1454</name>
</gene>
<feature type="compositionally biased region" description="Basic and acidic residues" evidence="1">
    <location>
        <begin position="111"/>
        <end position="130"/>
    </location>
</feature>
<feature type="region of interest" description="Disordered" evidence="1">
    <location>
        <begin position="1"/>
        <end position="156"/>
    </location>
</feature>
<proteinExistence type="predicted"/>
<feature type="non-terminal residue" evidence="2">
    <location>
        <position position="156"/>
    </location>
</feature>
<accession>A0A6J4N134</accession>